<dbReference type="GO" id="GO:0030674">
    <property type="term" value="F:protein-macromolecule adaptor activity"/>
    <property type="evidence" value="ECO:0007669"/>
    <property type="project" value="TreeGrafter"/>
</dbReference>
<organism evidence="2 3">
    <name type="scientific">Penicillium cosmopolitanum</name>
    <dbReference type="NCBI Taxonomy" id="1131564"/>
    <lineage>
        <taxon>Eukaryota</taxon>
        <taxon>Fungi</taxon>
        <taxon>Dikarya</taxon>
        <taxon>Ascomycota</taxon>
        <taxon>Pezizomycotina</taxon>
        <taxon>Eurotiomycetes</taxon>
        <taxon>Eurotiomycetidae</taxon>
        <taxon>Eurotiales</taxon>
        <taxon>Aspergillaceae</taxon>
        <taxon>Penicillium</taxon>
    </lineage>
</organism>
<reference evidence="2" key="1">
    <citation type="submission" date="2022-12" db="EMBL/GenBank/DDBJ databases">
        <authorList>
            <person name="Petersen C."/>
        </authorList>
    </citation>
    <scope>NUCLEOTIDE SEQUENCE</scope>
    <source>
        <strain evidence="2">IBT 29677</strain>
    </source>
</reference>
<proteinExistence type="predicted"/>
<reference evidence="2" key="2">
    <citation type="journal article" date="2023" name="IMA Fungus">
        <title>Comparative genomic study of the Penicillium genus elucidates a diverse pangenome and 15 lateral gene transfer events.</title>
        <authorList>
            <person name="Petersen C."/>
            <person name="Sorensen T."/>
            <person name="Nielsen M.R."/>
            <person name="Sondergaard T.E."/>
            <person name="Sorensen J.L."/>
            <person name="Fitzpatrick D.A."/>
            <person name="Frisvad J.C."/>
            <person name="Nielsen K.L."/>
        </authorList>
    </citation>
    <scope>NUCLEOTIDE SEQUENCE</scope>
    <source>
        <strain evidence="2">IBT 29677</strain>
    </source>
</reference>
<accession>A0A9W9VRQ2</accession>
<feature type="compositionally biased region" description="Low complexity" evidence="1">
    <location>
        <begin position="24"/>
        <end position="39"/>
    </location>
</feature>
<dbReference type="OrthoDB" id="10261384at2759"/>
<evidence type="ECO:0000313" key="3">
    <source>
        <dbReference type="Proteomes" id="UP001147747"/>
    </source>
</evidence>
<sequence>MPSSTSAPSKPPAKNVPNPRRLLILTPPTQSPSIIPPLLHTLSGVPVTEIPNSQPIPESSKDNEQETQSQSQTQPETETETEPETSSQRPIPPQPSFAGYTTHSPLRLSTKYYTAEVPIWVDEVPLLPAPKNNSNSNSTSTSTPDSSSGSEIWKNDFLSEEAQIVREAVGALVVAVRAPGPRNDANADVDVAQSEDVLALSALMRDIGAVKGCIDEERGGMDVPGVFLLVGAGGKSTPVSASASARDPEEDAGMSLGEMYHSQWGGGKIDFLIWEYEGMPRVKEVLETHDWSAAGEDGLDDDLEAELLGFDREGGSGFGMEVNELEREMVGLRMAIERGGGDGDSDGESDGDEEEDKVESIETLIMRMQSLRGTLILWRFWCIANGLVHLDMGSELPDSERRRFAAKAVQDIMREL</sequence>
<dbReference type="Gene3D" id="3.40.50.11960">
    <property type="match status" value="1"/>
</dbReference>
<dbReference type="InterPro" id="IPR034627">
    <property type="entry name" value="Irc6"/>
</dbReference>
<feature type="region of interest" description="Disordered" evidence="1">
    <location>
        <begin position="337"/>
        <end position="357"/>
    </location>
</feature>
<evidence type="ECO:0000313" key="2">
    <source>
        <dbReference type="EMBL" id="KAJ5388136.1"/>
    </source>
</evidence>
<dbReference type="AlphaFoldDB" id="A0A9W9VRQ2"/>
<gene>
    <name evidence="2" type="ORF">N7509_010677</name>
</gene>
<dbReference type="PANTHER" id="PTHR28043:SF1">
    <property type="entry name" value="INCREASED RECOMBINATION CENTERS PROTEIN 6"/>
    <property type="match status" value="1"/>
</dbReference>
<dbReference type="GeneID" id="81374294"/>
<dbReference type="Proteomes" id="UP001147747">
    <property type="component" value="Unassembled WGS sequence"/>
</dbReference>
<name>A0A9W9VRQ2_9EURO</name>
<dbReference type="EMBL" id="JAPZBU010000009">
    <property type="protein sequence ID" value="KAJ5388136.1"/>
    <property type="molecule type" value="Genomic_DNA"/>
</dbReference>
<protein>
    <submittedName>
        <fullName evidence="2">Uncharacterized protein</fullName>
    </submittedName>
</protein>
<dbReference type="RefSeq" id="XP_056485934.1">
    <property type="nucleotide sequence ID" value="XM_056635314.1"/>
</dbReference>
<feature type="compositionally biased region" description="Acidic residues" evidence="1">
    <location>
        <begin position="343"/>
        <end position="357"/>
    </location>
</feature>
<comment type="caution">
    <text evidence="2">The sequence shown here is derived from an EMBL/GenBank/DDBJ whole genome shotgun (WGS) entry which is preliminary data.</text>
</comment>
<feature type="compositionally biased region" description="Low complexity" evidence="1">
    <location>
        <begin position="132"/>
        <end position="150"/>
    </location>
</feature>
<keyword evidence="3" id="KW-1185">Reference proteome</keyword>
<dbReference type="PANTHER" id="PTHR28043">
    <property type="entry name" value="INCREASED RECOMBINATION CENTERS PROTEIN 6"/>
    <property type="match status" value="1"/>
</dbReference>
<feature type="region of interest" description="Disordered" evidence="1">
    <location>
        <begin position="129"/>
        <end position="152"/>
    </location>
</feature>
<feature type="compositionally biased region" description="Low complexity" evidence="1">
    <location>
        <begin position="66"/>
        <end position="76"/>
    </location>
</feature>
<feature type="region of interest" description="Disordered" evidence="1">
    <location>
        <begin position="1"/>
        <end position="102"/>
    </location>
</feature>
<dbReference type="GO" id="GO:0016192">
    <property type="term" value="P:vesicle-mediated transport"/>
    <property type="evidence" value="ECO:0007669"/>
    <property type="project" value="InterPro"/>
</dbReference>
<dbReference type="Pfam" id="PF10199">
    <property type="entry name" value="Adaptin_binding"/>
    <property type="match status" value="1"/>
</dbReference>
<evidence type="ECO:0000256" key="1">
    <source>
        <dbReference type="SAM" id="MobiDB-lite"/>
    </source>
</evidence>